<organism evidence="5 6">
    <name type="scientific">Hibiscus sabdariffa</name>
    <name type="common">roselle</name>
    <dbReference type="NCBI Taxonomy" id="183260"/>
    <lineage>
        <taxon>Eukaryota</taxon>
        <taxon>Viridiplantae</taxon>
        <taxon>Streptophyta</taxon>
        <taxon>Embryophyta</taxon>
        <taxon>Tracheophyta</taxon>
        <taxon>Spermatophyta</taxon>
        <taxon>Magnoliopsida</taxon>
        <taxon>eudicotyledons</taxon>
        <taxon>Gunneridae</taxon>
        <taxon>Pentapetalae</taxon>
        <taxon>rosids</taxon>
        <taxon>malvids</taxon>
        <taxon>Malvales</taxon>
        <taxon>Malvaceae</taxon>
        <taxon>Malvoideae</taxon>
        <taxon>Hibiscus</taxon>
    </lineage>
</organism>
<comment type="caution">
    <text evidence="5">The sequence shown here is derived from an EMBL/GenBank/DDBJ whole genome shotgun (WGS) entry which is preliminary data.</text>
</comment>
<name>A0ABR2RJA2_9ROSI</name>
<dbReference type="PANTHER" id="PTHR48046">
    <property type="entry name" value="UDP-GLYCOSYLTRANSFERASE 72E1"/>
    <property type="match status" value="1"/>
</dbReference>
<evidence type="ECO:0008006" key="7">
    <source>
        <dbReference type="Google" id="ProtNLM"/>
    </source>
</evidence>
<gene>
    <name evidence="5" type="ORF">V6N11_041028</name>
</gene>
<reference evidence="5 6" key="1">
    <citation type="journal article" date="2024" name="G3 (Bethesda)">
        <title>Genome assembly of Hibiscus sabdariffa L. provides insights into metabolisms of medicinal natural products.</title>
        <authorList>
            <person name="Kim T."/>
        </authorList>
    </citation>
    <scope>NUCLEOTIDE SEQUENCE [LARGE SCALE GENOMIC DNA]</scope>
    <source>
        <strain evidence="5">TK-2024</strain>
        <tissue evidence="5">Old leaves</tissue>
    </source>
</reference>
<accession>A0ABR2RJA2</accession>
<dbReference type="PANTHER" id="PTHR48046:SF3">
    <property type="entry name" value="GLYCOSYLTRANSFERASE"/>
    <property type="match status" value="1"/>
</dbReference>
<proteinExistence type="inferred from homology"/>
<dbReference type="Gene3D" id="3.40.50.2000">
    <property type="entry name" value="Glycogen Phosphorylase B"/>
    <property type="match status" value="2"/>
</dbReference>
<dbReference type="CDD" id="cd03784">
    <property type="entry name" value="GT1_Gtf-like"/>
    <property type="match status" value="1"/>
</dbReference>
<dbReference type="PROSITE" id="PS00375">
    <property type="entry name" value="UDPGT"/>
    <property type="match status" value="1"/>
</dbReference>
<evidence type="ECO:0000256" key="2">
    <source>
        <dbReference type="ARBA" id="ARBA00022676"/>
    </source>
</evidence>
<evidence type="ECO:0000313" key="5">
    <source>
        <dbReference type="EMBL" id="KAK9013004.1"/>
    </source>
</evidence>
<dbReference type="InterPro" id="IPR002213">
    <property type="entry name" value="UDP_glucos_trans"/>
</dbReference>
<keyword evidence="2 4" id="KW-0328">Glycosyltransferase</keyword>
<dbReference type="SUPFAM" id="SSF53756">
    <property type="entry name" value="UDP-Glycosyltransferase/glycogen phosphorylase"/>
    <property type="match status" value="1"/>
</dbReference>
<dbReference type="Pfam" id="PF00201">
    <property type="entry name" value="UDPGT"/>
    <property type="match status" value="1"/>
</dbReference>
<sequence>MESRRPTALVVDMFGIDALGIADEFNLLKFVFITSNAWVLAVMLRTPEMDRKEINEHVKNRKPLNIPGCKPLNISKIYYAIVKMSLADGILVNTWDEIEPTSLKALRDAKKVPIYPVGPLVRPVKKSALCNEIIDWLDKQPKESVIYVSFGSGETLSSQQVIELAWGLELSQQRFFWVARPPTENDAAGSFLSLGNGSDGTPDYLPDGFSARTQDRGLVVPTWAPQVEVLSHPSIGGFLTHCGWNSCMESIIEGVPMIAWPLHAEQKMNANMLTEDIGVSIGVTRVESDGVVGREEIRSMVGKILMDHQGRNIRSRIKELKNSAAKALVQGDSSYNSLSQVAEICIHQHLKTKVSRG</sequence>
<evidence type="ECO:0000256" key="3">
    <source>
        <dbReference type="ARBA" id="ARBA00022679"/>
    </source>
</evidence>
<evidence type="ECO:0000256" key="1">
    <source>
        <dbReference type="ARBA" id="ARBA00009995"/>
    </source>
</evidence>
<keyword evidence="6" id="KW-1185">Reference proteome</keyword>
<protein>
    <recommendedName>
        <fullName evidence="7">UDP-glycosyltransferases domain-containing protein</fullName>
    </recommendedName>
</protein>
<keyword evidence="3 4" id="KW-0808">Transferase</keyword>
<evidence type="ECO:0000313" key="6">
    <source>
        <dbReference type="Proteomes" id="UP001396334"/>
    </source>
</evidence>
<dbReference type="Proteomes" id="UP001396334">
    <property type="component" value="Unassembled WGS sequence"/>
</dbReference>
<comment type="similarity">
    <text evidence="1 4">Belongs to the UDP-glycosyltransferase family.</text>
</comment>
<dbReference type="EMBL" id="JBBPBN010000022">
    <property type="protein sequence ID" value="KAK9013004.1"/>
    <property type="molecule type" value="Genomic_DNA"/>
</dbReference>
<dbReference type="InterPro" id="IPR035595">
    <property type="entry name" value="UDP_glycos_trans_CS"/>
</dbReference>
<evidence type="ECO:0000256" key="4">
    <source>
        <dbReference type="RuleBase" id="RU003718"/>
    </source>
</evidence>